<dbReference type="RefSeq" id="WP_270109369.1">
    <property type="nucleotide sequence ID" value="NZ_JAPZVP010000005.1"/>
</dbReference>
<sequence>MTENRILLLSVDVDEGRMVIARNNPDNARQVVVMVPGISAGIDSMSTLTQRAEDLFRKLASHHQDDSLSVITWMDYVAPDSPAQARDARYAAPGAARLARMLIELPITAERFGRWRAPARTTVIAHGYGGLVAGIAAKQYGLQADALVLLGCPGAGVASARELRMDGRVYATPSDIDGDGTPAGVHGPRPDAPAFGATVLRPGPLSYQGDPVVRYVPELRRIVFGPT</sequence>
<dbReference type="SUPFAM" id="SSF53474">
    <property type="entry name" value="alpha/beta-Hydrolases"/>
    <property type="match status" value="1"/>
</dbReference>
<evidence type="ECO:0000313" key="2">
    <source>
        <dbReference type="EMBL" id="MDA1359527.1"/>
    </source>
</evidence>
<dbReference type="AlphaFoldDB" id="A0A9X3P772"/>
<dbReference type="GO" id="GO:0016787">
    <property type="term" value="F:hydrolase activity"/>
    <property type="evidence" value="ECO:0007669"/>
    <property type="project" value="UniProtKB-KW"/>
</dbReference>
<dbReference type="InterPro" id="IPR010427">
    <property type="entry name" value="DUF1023"/>
</dbReference>
<evidence type="ECO:0000313" key="3">
    <source>
        <dbReference type="Proteomes" id="UP001146067"/>
    </source>
</evidence>
<dbReference type="Gene3D" id="3.40.50.1820">
    <property type="entry name" value="alpha/beta hydrolase"/>
    <property type="match status" value="1"/>
</dbReference>
<dbReference type="Pfam" id="PF06259">
    <property type="entry name" value="Abhydrolase_8"/>
    <property type="match status" value="1"/>
</dbReference>
<evidence type="ECO:0000259" key="1">
    <source>
        <dbReference type="Pfam" id="PF06259"/>
    </source>
</evidence>
<keyword evidence="3" id="KW-1185">Reference proteome</keyword>
<reference evidence="2" key="1">
    <citation type="submission" date="2022-12" db="EMBL/GenBank/DDBJ databases">
        <title>Gycomyces niveus sp.nov.,a novel actinomycete isolated from soil in Shouguan.</title>
        <authorList>
            <person name="Yang X."/>
        </authorList>
    </citation>
    <scope>NUCLEOTIDE SEQUENCE</scope>
    <source>
        <strain evidence="2">NEAU-A15</strain>
    </source>
</reference>
<protein>
    <submittedName>
        <fullName evidence="2">Alpha/beta hydrolase</fullName>
    </submittedName>
</protein>
<dbReference type="InterPro" id="IPR029058">
    <property type="entry name" value="AB_hydrolase_fold"/>
</dbReference>
<comment type="caution">
    <text evidence="2">The sequence shown here is derived from an EMBL/GenBank/DDBJ whole genome shotgun (WGS) entry which is preliminary data.</text>
</comment>
<dbReference type="EMBL" id="JAPZVP010000005">
    <property type="protein sequence ID" value="MDA1359527.1"/>
    <property type="molecule type" value="Genomic_DNA"/>
</dbReference>
<proteinExistence type="predicted"/>
<dbReference type="Proteomes" id="UP001146067">
    <property type="component" value="Unassembled WGS sequence"/>
</dbReference>
<organism evidence="2 3">
    <name type="scientific">Glycomyces luteolus</name>
    <dbReference type="NCBI Taxonomy" id="2670330"/>
    <lineage>
        <taxon>Bacteria</taxon>
        <taxon>Bacillati</taxon>
        <taxon>Actinomycetota</taxon>
        <taxon>Actinomycetes</taxon>
        <taxon>Glycomycetales</taxon>
        <taxon>Glycomycetaceae</taxon>
        <taxon>Glycomyces</taxon>
    </lineage>
</organism>
<accession>A0A9X3P772</accession>
<gene>
    <name evidence="2" type="ORF">O1R50_07835</name>
</gene>
<feature type="domain" description="DUF1023" evidence="1">
    <location>
        <begin position="15"/>
        <end position="172"/>
    </location>
</feature>
<name>A0A9X3P772_9ACTN</name>
<keyword evidence="2" id="KW-0378">Hydrolase</keyword>